<dbReference type="PRINTS" id="PR00039">
    <property type="entry name" value="HTHLYSR"/>
</dbReference>
<dbReference type="NCBIfam" id="NF002964">
    <property type="entry name" value="PRK03635.1"/>
    <property type="match status" value="1"/>
</dbReference>
<dbReference type="InterPro" id="IPR036390">
    <property type="entry name" value="WH_DNA-bd_sf"/>
</dbReference>
<feature type="domain" description="HTH lysR-type" evidence="5">
    <location>
        <begin position="3"/>
        <end position="59"/>
    </location>
</feature>
<organism evidence="6 7">
    <name type="scientific">Rhodoferax ferrireducens</name>
    <dbReference type="NCBI Taxonomy" id="192843"/>
    <lineage>
        <taxon>Bacteria</taxon>
        <taxon>Pseudomonadati</taxon>
        <taxon>Pseudomonadota</taxon>
        <taxon>Betaproteobacteria</taxon>
        <taxon>Burkholderiales</taxon>
        <taxon>Comamonadaceae</taxon>
        <taxon>Rhodoferax</taxon>
    </lineage>
</organism>
<dbReference type="NCBIfam" id="TIGR03298">
    <property type="entry name" value="argP"/>
    <property type="match status" value="1"/>
</dbReference>
<reference evidence="6 7" key="1">
    <citation type="submission" date="2023-07" db="EMBL/GenBank/DDBJ databases">
        <title>Sorghum-associated microbial communities from plants grown in Nebraska, USA.</title>
        <authorList>
            <person name="Schachtman D."/>
        </authorList>
    </citation>
    <scope>NUCLEOTIDE SEQUENCE [LARGE SCALE GENOMIC DNA]</scope>
    <source>
        <strain evidence="6 7">BE313</strain>
    </source>
</reference>
<keyword evidence="2" id="KW-0805">Transcription regulation</keyword>
<keyword evidence="7" id="KW-1185">Reference proteome</keyword>
<dbReference type="PANTHER" id="PTHR30579">
    <property type="entry name" value="TRANSCRIPTIONAL REGULATOR"/>
    <property type="match status" value="1"/>
</dbReference>
<evidence type="ECO:0000256" key="2">
    <source>
        <dbReference type="ARBA" id="ARBA00023015"/>
    </source>
</evidence>
<dbReference type="SUPFAM" id="SSF53850">
    <property type="entry name" value="Periplasmic binding protein-like II"/>
    <property type="match status" value="1"/>
</dbReference>
<dbReference type="EMBL" id="JAVDXT010000004">
    <property type="protein sequence ID" value="MDR7379410.1"/>
    <property type="molecule type" value="Genomic_DNA"/>
</dbReference>
<dbReference type="PROSITE" id="PS50931">
    <property type="entry name" value="HTH_LYSR"/>
    <property type="match status" value="1"/>
</dbReference>
<evidence type="ECO:0000256" key="1">
    <source>
        <dbReference type="ARBA" id="ARBA00009437"/>
    </source>
</evidence>
<dbReference type="InterPro" id="IPR017685">
    <property type="entry name" value="ArgP"/>
</dbReference>
<name>A0ABU2CDK2_9BURK</name>
<dbReference type="Pfam" id="PF00126">
    <property type="entry name" value="HTH_1"/>
    <property type="match status" value="1"/>
</dbReference>
<dbReference type="RefSeq" id="WP_310376025.1">
    <property type="nucleotide sequence ID" value="NZ_JAVDXT010000004.1"/>
</dbReference>
<dbReference type="Gene3D" id="3.40.190.290">
    <property type="match status" value="1"/>
</dbReference>
<dbReference type="Gene3D" id="1.10.10.10">
    <property type="entry name" value="Winged helix-like DNA-binding domain superfamily/Winged helix DNA-binding domain"/>
    <property type="match status" value="1"/>
</dbReference>
<evidence type="ECO:0000259" key="5">
    <source>
        <dbReference type="PROSITE" id="PS50931"/>
    </source>
</evidence>
<keyword evidence="3" id="KW-0238">DNA-binding</keyword>
<evidence type="ECO:0000313" key="6">
    <source>
        <dbReference type="EMBL" id="MDR7379410.1"/>
    </source>
</evidence>
<evidence type="ECO:0000256" key="4">
    <source>
        <dbReference type="ARBA" id="ARBA00023163"/>
    </source>
</evidence>
<evidence type="ECO:0000313" key="7">
    <source>
        <dbReference type="Proteomes" id="UP001180487"/>
    </source>
</evidence>
<dbReference type="InterPro" id="IPR005119">
    <property type="entry name" value="LysR_subst-bd"/>
</dbReference>
<sequence>MKIDNAHLSAFATVLREGSFEAAAKRLHVTPSAISQRVKQLEAHLGQVLLQRSTPTQATSAGMVLARHAEQVAMLEAEMLSEVGAPEMLGGATQRVPIAVNVDSLETWFLQVFELLPPGLPVCLDIRVEDQDHSAILLREGTVMGAVSSSAEPIHGCTAETLGVMRYVAVASPAFAQIHFAAADREEALHRAPMLGFNRKDRLHDLFIAQLANTAQLSPTHYIPSVRGFVHAVKRGLGWGLAPEALVAEGIAAGELLDILPGQHLDVALYWHRWRMRSAFLDLIGAALKQAVQSGLRV</sequence>
<dbReference type="NCBIfam" id="NF009888">
    <property type="entry name" value="PRK13348.1"/>
    <property type="match status" value="1"/>
</dbReference>
<comment type="similarity">
    <text evidence="1">Belongs to the LysR transcriptional regulatory family.</text>
</comment>
<dbReference type="InterPro" id="IPR000847">
    <property type="entry name" value="LysR_HTH_N"/>
</dbReference>
<dbReference type="InterPro" id="IPR036388">
    <property type="entry name" value="WH-like_DNA-bd_sf"/>
</dbReference>
<dbReference type="Pfam" id="PF03466">
    <property type="entry name" value="LysR_substrate"/>
    <property type="match status" value="1"/>
</dbReference>
<proteinExistence type="inferred from homology"/>
<dbReference type="InterPro" id="IPR050176">
    <property type="entry name" value="LTTR"/>
</dbReference>
<protein>
    <submittedName>
        <fullName evidence="6">LysR family transcriptional regulator (Chromosome initiation inhibitor)</fullName>
    </submittedName>
</protein>
<dbReference type="SUPFAM" id="SSF46785">
    <property type="entry name" value="Winged helix' DNA-binding domain"/>
    <property type="match status" value="1"/>
</dbReference>
<dbReference type="PANTHER" id="PTHR30579:SF2">
    <property type="entry name" value="HTH-TYPE TRANSCRIPTIONAL REGULATOR ARGP"/>
    <property type="match status" value="1"/>
</dbReference>
<accession>A0ABU2CDK2</accession>
<gene>
    <name evidence="6" type="ORF">J2X19_004104</name>
</gene>
<dbReference type="Proteomes" id="UP001180487">
    <property type="component" value="Unassembled WGS sequence"/>
</dbReference>
<evidence type="ECO:0000256" key="3">
    <source>
        <dbReference type="ARBA" id="ARBA00023125"/>
    </source>
</evidence>
<comment type="caution">
    <text evidence="6">The sequence shown here is derived from an EMBL/GenBank/DDBJ whole genome shotgun (WGS) entry which is preliminary data.</text>
</comment>
<keyword evidence="4" id="KW-0804">Transcription</keyword>